<evidence type="ECO:0000313" key="6">
    <source>
        <dbReference type="EMBL" id="AKD05828.1"/>
    </source>
</evidence>
<dbReference type="SFLD" id="SFLDG01129">
    <property type="entry name" value="C1.5:_HAD__Beta-PGM__Phosphata"/>
    <property type="match status" value="1"/>
</dbReference>
<gene>
    <name evidence="6" type="ORF">PKOR_19250</name>
</gene>
<evidence type="ECO:0000313" key="7">
    <source>
        <dbReference type="Proteomes" id="UP000033109"/>
    </source>
</evidence>
<dbReference type="Gene3D" id="3.40.50.1000">
    <property type="entry name" value="HAD superfamily/HAD-like"/>
    <property type="match status" value="2"/>
</dbReference>
<dbReference type="Proteomes" id="UP000033109">
    <property type="component" value="Chromosome"/>
</dbReference>
<dbReference type="InterPro" id="IPR023214">
    <property type="entry name" value="HAD_sf"/>
</dbReference>
<evidence type="ECO:0000256" key="3">
    <source>
        <dbReference type="ARBA" id="ARBA00008770"/>
    </source>
</evidence>
<dbReference type="InterPro" id="IPR036412">
    <property type="entry name" value="HAD-like_sf"/>
</dbReference>
<keyword evidence="7" id="KW-1185">Reference proteome</keyword>
<dbReference type="EC" id="3.1.3.12" evidence="5"/>
<dbReference type="HOGENOM" id="CLU_037265_4_1_10"/>
<dbReference type="PATRIC" id="fig|400092.3.peg.4210"/>
<dbReference type="InterPro" id="IPR010976">
    <property type="entry name" value="B-phosphoglucomutase_hydrolase"/>
</dbReference>
<sequence length="517" mass="56826">MIKTKRLRALIFDLDGVITQTARVHAKAWKTMFDAYLEERARRDGKPHAPLNISTDYRQYIDGMPRYDGVRNFLASREITLPEGAPADEPGIETVAGLGNLKNVYFQELLQQDGVEVYFDTVAFIREMRAEGMRTAVISASKNCKAILAAAGLEELFEVRVDGVVAAELGIKGKPSPDIFLEAAKRLQVSPQETAIFEDALAGVEAGKAGGLGLVVGIDRTNQATELQRHGADMVLQKFPTLNTTMKNIAANTVQKHDGNTLPSALNKVQELLQGKKPAVFLDYDGCLSPIVKDPDKAVLSDQMRTTLQRVAELCPVAVVSGRDRANVEQLVKLDNLYYAGSHGFDISGPNNMHTEPGGAAAAIPALDKAQVELNERLRGIEGALVERKRYAIAVHYRNVPEEQVNQVIEVAQDVIAKHDELKPGPGKKIMELKPNLDWHKGKAVHWLMEELDLNKPDIIPLYIGDDLTDEDAFAALQGQGIGILVGEHDEETAATYRLESVDEVQVFLEALIQELK</sequence>
<comment type="similarity">
    <text evidence="2">Belongs to the HAD-like hydrolase superfamily. CbbY/CbbZ/Gph/YieH family.</text>
</comment>
<dbReference type="NCBIfam" id="TIGR02009">
    <property type="entry name" value="PGMB-YQAB-SF"/>
    <property type="match status" value="1"/>
</dbReference>
<comment type="catalytic activity">
    <reaction evidence="5">
        <text>alpha,alpha-trehalose 6-phosphate + H2O = alpha,alpha-trehalose + phosphate</text>
        <dbReference type="Rhea" id="RHEA:23420"/>
        <dbReference type="ChEBI" id="CHEBI:15377"/>
        <dbReference type="ChEBI" id="CHEBI:16551"/>
        <dbReference type="ChEBI" id="CHEBI:43474"/>
        <dbReference type="ChEBI" id="CHEBI:58429"/>
        <dbReference type="EC" id="3.1.3.12"/>
    </reaction>
</comment>
<dbReference type="PANTHER" id="PTHR43768:SF3">
    <property type="entry name" value="TREHALOSE 6-PHOSPHATE PHOSPHATASE"/>
    <property type="match status" value="1"/>
</dbReference>
<dbReference type="KEGG" id="pko:PKOR_19250"/>
<comment type="pathway">
    <text evidence="1 5">Glycan biosynthesis; trehalose biosynthesis.</text>
</comment>
<dbReference type="NCBIfam" id="TIGR00685">
    <property type="entry name" value="T6PP"/>
    <property type="match status" value="1"/>
</dbReference>
<dbReference type="SFLD" id="SFLDS00003">
    <property type="entry name" value="Haloacid_Dehalogenase"/>
    <property type="match status" value="1"/>
</dbReference>
<dbReference type="InterPro" id="IPR044651">
    <property type="entry name" value="OTSB-like"/>
</dbReference>
<comment type="cofactor">
    <cofactor evidence="5">
        <name>Mg(2+)</name>
        <dbReference type="ChEBI" id="CHEBI:18420"/>
    </cofactor>
</comment>
<dbReference type="Pfam" id="PF02358">
    <property type="entry name" value="Trehalose_PPase"/>
    <property type="match status" value="1"/>
</dbReference>
<organism evidence="6 7">
    <name type="scientific">Pontibacter korlensis</name>
    <dbReference type="NCBI Taxonomy" id="400092"/>
    <lineage>
        <taxon>Bacteria</taxon>
        <taxon>Pseudomonadati</taxon>
        <taxon>Bacteroidota</taxon>
        <taxon>Cytophagia</taxon>
        <taxon>Cytophagales</taxon>
        <taxon>Hymenobacteraceae</taxon>
        <taxon>Pontibacter</taxon>
    </lineage>
</organism>
<comment type="function">
    <text evidence="5">Removes the phosphate from trehalose 6-phosphate to produce free trehalose.</text>
</comment>
<reference evidence="6 7" key="1">
    <citation type="journal article" date="2015" name="Sci. Rep.">
        <title>Unraveling adaptation of Pontibacter korlensis to radiation and infertility in desert through complete genome and comparative transcriptomic analysis.</title>
        <authorList>
            <person name="Dai J."/>
            <person name="Dai W."/>
            <person name="Qiu C."/>
            <person name="Yang Z."/>
            <person name="Zhang Y."/>
            <person name="Zhou M."/>
            <person name="Zhang L."/>
            <person name="Fang C."/>
            <person name="Gao Q."/>
            <person name="Yang Q."/>
            <person name="Li X."/>
            <person name="Wang Z."/>
            <person name="Wang Z."/>
            <person name="Jia Z."/>
            <person name="Chen X."/>
        </authorList>
    </citation>
    <scope>NUCLEOTIDE SEQUENCE [LARGE SCALE GENOMIC DNA]</scope>
    <source>
        <strain evidence="6 7">X14-1T</strain>
    </source>
</reference>
<dbReference type="AlphaFoldDB" id="A0A0E3ZJS7"/>
<proteinExistence type="inferred from homology"/>
<dbReference type="Gene3D" id="1.10.150.240">
    <property type="entry name" value="Putative phosphatase, domain 2"/>
    <property type="match status" value="1"/>
</dbReference>
<dbReference type="CDD" id="cd01627">
    <property type="entry name" value="HAD_TPP"/>
    <property type="match status" value="1"/>
</dbReference>
<dbReference type="GO" id="GO:0004805">
    <property type="term" value="F:trehalose-phosphatase activity"/>
    <property type="evidence" value="ECO:0007669"/>
    <property type="project" value="UniProtKB-EC"/>
</dbReference>
<dbReference type="GO" id="GO:0005992">
    <property type="term" value="P:trehalose biosynthetic process"/>
    <property type="evidence" value="ECO:0007669"/>
    <property type="project" value="UniProtKB-UniPathway"/>
</dbReference>
<dbReference type="Gene3D" id="3.30.70.1020">
    <property type="entry name" value="Trehalose-6-phosphate phosphatase related protein, domain 2"/>
    <property type="match status" value="1"/>
</dbReference>
<dbReference type="InterPro" id="IPR006439">
    <property type="entry name" value="HAD-SF_hydro_IA"/>
</dbReference>
<dbReference type="UniPathway" id="UPA00299"/>
<dbReference type="PANTHER" id="PTHR43768">
    <property type="entry name" value="TREHALOSE 6-PHOSPHATE PHOSPHATASE"/>
    <property type="match status" value="1"/>
</dbReference>
<keyword evidence="5" id="KW-0460">Magnesium</keyword>
<evidence type="ECO:0000256" key="2">
    <source>
        <dbReference type="ARBA" id="ARBA00006171"/>
    </source>
</evidence>
<dbReference type="NCBIfam" id="TIGR01484">
    <property type="entry name" value="HAD-SF-IIB"/>
    <property type="match status" value="1"/>
</dbReference>
<dbReference type="InterPro" id="IPR006379">
    <property type="entry name" value="HAD-SF_hydro_IIB"/>
</dbReference>
<dbReference type="InterPro" id="IPR023198">
    <property type="entry name" value="PGP-like_dom2"/>
</dbReference>
<dbReference type="NCBIfam" id="TIGR01509">
    <property type="entry name" value="HAD-SF-IA-v3"/>
    <property type="match status" value="1"/>
</dbReference>
<evidence type="ECO:0000256" key="1">
    <source>
        <dbReference type="ARBA" id="ARBA00005199"/>
    </source>
</evidence>
<name>A0A0E3ZJS7_9BACT</name>
<dbReference type="InterPro" id="IPR003337">
    <property type="entry name" value="Trehalose_PPase"/>
</dbReference>
<protein>
    <recommendedName>
        <fullName evidence="5">Trehalose 6-phosphate phosphatase</fullName>
        <ecNumber evidence="5">3.1.3.12</ecNumber>
    </recommendedName>
</protein>
<dbReference type="SUPFAM" id="SSF56784">
    <property type="entry name" value="HAD-like"/>
    <property type="match status" value="2"/>
</dbReference>
<keyword evidence="4 5" id="KW-0378">Hydrolase</keyword>
<dbReference type="GO" id="GO:0046872">
    <property type="term" value="F:metal ion binding"/>
    <property type="evidence" value="ECO:0007669"/>
    <property type="project" value="UniProtKB-KW"/>
</dbReference>
<comment type="similarity">
    <text evidence="3 5">Belongs to the trehalose phosphatase family.</text>
</comment>
<dbReference type="Pfam" id="PF00702">
    <property type="entry name" value="Hydrolase"/>
    <property type="match status" value="1"/>
</dbReference>
<keyword evidence="5" id="KW-0479">Metal-binding</keyword>
<accession>A0A0E3ZJS7</accession>
<dbReference type="EMBL" id="CP009621">
    <property type="protein sequence ID" value="AKD05828.1"/>
    <property type="molecule type" value="Genomic_DNA"/>
</dbReference>
<evidence type="ECO:0000256" key="4">
    <source>
        <dbReference type="ARBA" id="ARBA00022801"/>
    </source>
</evidence>
<evidence type="ECO:0000256" key="5">
    <source>
        <dbReference type="RuleBase" id="RU361117"/>
    </source>
</evidence>
<dbReference type="STRING" id="400092.PKOR_19250"/>